<evidence type="ECO:0000313" key="2">
    <source>
        <dbReference type="EMBL" id="KKY39759.1"/>
    </source>
</evidence>
<feature type="signal peptide" evidence="1">
    <location>
        <begin position="1"/>
        <end position="17"/>
    </location>
</feature>
<evidence type="ECO:0000256" key="1">
    <source>
        <dbReference type="SAM" id="SignalP"/>
    </source>
</evidence>
<evidence type="ECO:0000313" key="3">
    <source>
        <dbReference type="Proteomes" id="UP000034680"/>
    </source>
</evidence>
<dbReference type="Proteomes" id="UP000034680">
    <property type="component" value="Unassembled WGS sequence"/>
</dbReference>
<proteinExistence type="predicted"/>
<sequence length="108" mass="11402">MRFTSVFALALPALGMAQSVNTTLVTTTTSAAQPSVTPDYLAICESQASSYAQNCPQCLYRCIGSSAVEQCYWSTFFSVNSIQAQCEARGGWNCKQTALAAVCPGPSA</sequence>
<gene>
    <name evidence="2" type="ORF">UCDDA912_g00245</name>
</gene>
<dbReference type="AlphaFoldDB" id="A0A0G2G0Y8"/>
<reference evidence="2 3" key="2">
    <citation type="submission" date="2015-05" db="EMBL/GenBank/DDBJ databases">
        <authorList>
            <person name="Morales-Cruz A."/>
            <person name="Amrine K.C."/>
            <person name="Cantu D."/>
        </authorList>
    </citation>
    <scope>NUCLEOTIDE SEQUENCE [LARGE SCALE GENOMIC DNA]</scope>
    <source>
        <strain evidence="2">DA912</strain>
    </source>
</reference>
<dbReference type="OrthoDB" id="2281372at2759"/>
<protein>
    <submittedName>
        <fullName evidence="2">Uncharacterized protein</fullName>
    </submittedName>
</protein>
<accession>A0A0G2G0Y8</accession>
<feature type="chain" id="PRO_5002544378" evidence="1">
    <location>
        <begin position="18"/>
        <end position="108"/>
    </location>
</feature>
<dbReference type="STRING" id="1214573.A0A0G2G0Y8"/>
<reference evidence="2 3" key="1">
    <citation type="submission" date="2015-05" db="EMBL/GenBank/DDBJ databases">
        <title>Distinctive expansion of gene families associated with plant cell wall degradation and secondary metabolism in the genomes of grapevine trunk pathogens.</title>
        <authorList>
            <person name="Lawrence D.P."/>
            <person name="Travadon R."/>
            <person name="Rolshausen P.E."/>
            <person name="Baumgartner K."/>
        </authorList>
    </citation>
    <scope>NUCLEOTIDE SEQUENCE [LARGE SCALE GENOMIC DNA]</scope>
    <source>
        <strain evidence="2">DA912</strain>
    </source>
</reference>
<keyword evidence="3" id="KW-1185">Reference proteome</keyword>
<name>A0A0G2G0Y8_9PEZI</name>
<organism evidence="2 3">
    <name type="scientific">Diaporthe ampelina</name>
    <dbReference type="NCBI Taxonomy" id="1214573"/>
    <lineage>
        <taxon>Eukaryota</taxon>
        <taxon>Fungi</taxon>
        <taxon>Dikarya</taxon>
        <taxon>Ascomycota</taxon>
        <taxon>Pezizomycotina</taxon>
        <taxon>Sordariomycetes</taxon>
        <taxon>Sordariomycetidae</taxon>
        <taxon>Diaporthales</taxon>
        <taxon>Diaporthaceae</taxon>
        <taxon>Diaporthe</taxon>
    </lineage>
</organism>
<dbReference type="EMBL" id="LCUC01000011">
    <property type="protein sequence ID" value="KKY39759.1"/>
    <property type="molecule type" value="Genomic_DNA"/>
</dbReference>
<keyword evidence="1" id="KW-0732">Signal</keyword>
<comment type="caution">
    <text evidence="2">The sequence shown here is derived from an EMBL/GenBank/DDBJ whole genome shotgun (WGS) entry which is preliminary data.</text>
</comment>